<protein>
    <submittedName>
        <fullName evidence="2">Uncharacterized protein</fullName>
    </submittedName>
</protein>
<organism evidence="2 3">
    <name type="scientific">Streptomyces noursei</name>
    <name type="common">Streptomyces albulus</name>
    <dbReference type="NCBI Taxonomy" id="1971"/>
    <lineage>
        <taxon>Bacteria</taxon>
        <taxon>Bacillati</taxon>
        <taxon>Actinomycetota</taxon>
        <taxon>Actinomycetes</taxon>
        <taxon>Kitasatosporales</taxon>
        <taxon>Streptomycetaceae</taxon>
        <taxon>Streptomyces</taxon>
    </lineage>
</organism>
<dbReference type="EMBL" id="BHXC01000002">
    <property type="protein sequence ID" value="GCB87726.1"/>
    <property type="molecule type" value="Genomic_DNA"/>
</dbReference>
<proteinExistence type="predicted"/>
<dbReference type="RefSeq" id="WP_020931303.1">
    <property type="nucleotide sequence ID" value="NZ_BHXC01000002.1"/>
</dbReference>
<name>A0A401QQQ4_STRNR</name>
<comment type="caution">
    <text evidence="2">The sequence shown here is derived from an EMBL/GenBank/DDBJ whole genome shotgun (WGS) entry which is preliminary data.</text>
</comment>
<evidence type="ECO:0000313" key="3">
    <source>
        <dbReference type="Proteomes" id="UP000288351"/>
    </source>
</evidence>
<gene>
    <name evidence="2" type="ORF">SALB_00395</name>
</gene>
<dbReference type="Proteomes" id="UP000288351">
    <property type="component" value="Unassembled WGS sequence"/>
</dbReference>
<evidence type="ECO:0000256" key="1">
    <source>
        <dbReference type="SAM" id="SignalP"/>
    </source>
</evidence>
<dbReference type="AlphaFoldDB" id="A0A401QQQ4"/>
<feature type="chain" id="PRO_5019581181" evidence="1">
    <location>
        <begin position="27"/>
        <end position="55"/>
    </location>
</feature>
<keyword evidence="1" id="KW-0732">Signal</keyword>
<sequence>MNRAPAWPRALLRAWLRACTVPHAHAASPLAPAPDAALAAVRVDAATHHRRPHRS</sequence>
<feature type="signal peptide" evidence="1">
    <location>
        <begin position="1"/>
        <end position="26"/>
    </location>
</feature>
<reference evidence="2 3" key="1">
    <citation type="journal article" date="2019" name="Microbiol. Resour. Announc.">
        <title>Draft Genome Sequence of the Most Traditional epsilon-Poly-l-Lysine Producer, Streptomyces albulus NBRC14147.</title>
        <authorList>
            <person name="Yamanaka K."/>
            <person name="Hamano Y."/>
        </authorList>
    </citation>
    <scope>NUCLEOTIDE SEQUENCE [LARGE SCALE GENOMIC DNA]</scope>
    <source>
        <strain evidence="2 3">NBRC 14147</strain>
    </source>
</reference>
<accession>A0A401QQQ4</accession>
<evidence type="ECO:0000313" key="2">
    <source>
        <dbReference type="EMBL" id="GCB87726.1"/>
    </source>
</evidence>